<dbReference type="AlphaFoldDB" id="A0A956NGE4"/>
<protein>
    <submittedName>
        <fullName evidence="2">Uncharacterized protein</fullName>
    </submittedName>
</protein>
<evidence type="ECO:0000313" key="2">
    <source>
        <dbReference type="EMBL" id="MCA9758469.1"/>
    </source>
</evidence>
<comment type="caution">
    <text evidence="2">The sequence shown here is derived from an EMBL/GenBank/DDBJ whole genome shotgun (WGS) entry which is preliminary data.</text>
</comment>
<feature type="non-terminal residue" evidence="2">
    <location>
        <position position="84"/>
    </location>
</feature>
<name>A0A956NGE4_UNCEI</name>
<reference evidence="2" key="1">
    <citation type="submission" date="2020-04" db="EMBL/GenBank/DDBJ databases">
        <authorList>
            <person name="Zhang T."/>
        </authorList>
    </citation>
    <scope>NUCLEOTIDE SEQUENCE</scope>
    <source>
        <strain evidence="2">HKST-UBA02</strain>
    </source>
</reference>
<sequence length="84" mass="8670">MPRILMEITQALRGLRSKLVPDKPAGNASELCSSAESATRSAVPSARANSVAVVPRVGADRSATPNRGRASDPSVAPDPSARFA</sequence>
<reference evidence="2" key="2">
    <citation type="journal article" date="2021" name="Microbiome">
        <title>Successional dynamics and alternative stable states in a saline activated sludge microbial community over 9 years.</title>
        <authorList>
            <person name="Wang Y."/>
            <person name="Ye J."/>
            <person name="Ju F."/>
            <person name="Liu L."/>
            <person name="Boyd J.A."/>
            <person name="Deng Y."/>
            <person name="Parks D.H."/>
            <person name="Jiang X."/>
            <person name="Yin X."/>
            <person name="Woodcroft B.J."/>
            <person name="Tyson G.W."/>
            <person name="Hugenholtz P."/>
            <person name="Polz M.F."/>
            <person name="Zhang T."/>
        </authorList>
    </citation>
    <scope>NUCLEOTIDE SEQUENCE</scope>
    <source>
        <strain evidence="2">HKST-UBA02</strain>
    </source>
</reference>
<proteinExistence type="predicted"/>
<accession>A0A956NGE4</accession>
<feature type="region of interest" description="Disordered" evidence="1">
    <location>
        <begin position="37"/>
        <end position="84"/>
    </location>
</feature>
<evidence type="ECO:0000256" key="1">
    <source>
        <dbReference type="SAM" id="MobiDB-lite"/>
    </source>
</evidence>
<dbReference type="Proteomes" id="UP000739538">
    <property type="component" value="Unassembled WGS sequence"/>
</dbReference>
<dbReference type="EMBL" id="JAGQHS010000176">
    <property type="protein sequence ID" value="MCA9758469.1"/>
    <property type="molecule type" value="Genomic_DNA"/>
</dbReference>
<organism evidence="2 3">
    <name type="scientific">Eiseniibacteriota bacterium</name>
    <dbReference type="NCBI Taxonomy" id="2212470"/>
    <lineage>
        <taxon>Bacteria</taxon>
        <taxon>Candidatus Eiseniibacteriota</taxon>
    </lineage>
</organism>
<evidence type="ECO:0000313" key="3">
    <source>
        <dbReference type="Proteomes" id="UP000739538"/>
    </source>
</evidence>
<gene>
    <name evidence="2" type="ORF">KDA27_21915</name>
</gene>